<dbReference type="AlphaFoldDB" id="A0A2A9DUF0"/>
<feature type="transmembrane region" description="Helical" evidence="2">
    <location>
        <begin position="100"/>
        <end position="123"/>
    </location>
</feature>
<dbReference type="RefSeq" id="WP_245836190.1">
    <property type="nucleotide sequence ID" value="NZ_PDJE01000001.1"/>
</dbReference>
<feature type="region of interest" description="Disordered" evidence="1">
    <location>
        <begin position="1"/>
        <end position="48"/>
    </location>
</feature>
<dbReference type="InterPro" id="IPR042150">
    <property type="entry name" value="MmRce1-like"/>
</dbReference>
<evidence type="ECO:0000259" key="3">
    <source>
        <dbReference type="Pfam" id="PF02517"/>
    </source>
</evidence>
<accession>A0A2A9DUF0</accession>
<keyword evidence="4" id="KW-0645">Protease</keyword>
<evidence type="ECO:0000256" key="2">
    <source>
        <dbReference type="SAM" id="Phobius"/>
    </source>
</evidence>
<proteinExistence type="predicted"/>
<protein>
    <submittedName>
        <fullName evidence="4">Membrane protease YdiL (CAAX protease family)</fullName>
    </submittedName>
</protein>
<keyword evidence="4" id="KW-0378">Hydrolase</keyword>
<dbReference type="GO" id="GO:0080120">
    <property type="term" value="P:CAAX-box protein maturation"/>
    <property type="evidence" value="ECO:0007669"/>
    <property type="project" value="UniProtKB-ARBA"/>
</dbReference>
<feature type="transmembrane region" description="Helical" evidence="2">
    <location>
        <begin position="302"/>
        <end position="321"/>
    </location>
</feature>
<dbReference type="Pfam" id="PF02517">
    <property type="entry name" value="Rce1-like"/>
    <property type="match status" value="1"/>
</dbReference>
<feature type="transmembrane region" description="Helical" evidence="2">
    <location>
        <begin position="55"/>
        <end position="80"/>
    </location>
</feature>
<feature type="transmembrane region" description="Helical" evidence="2">
    <location>
        <begin position="272"/>
        <end position="290"/>
    </location>
</feature>
<feature type="transmembrane region" description="Helical" evidence="2">
    <location>
        <begin position="171"/>
        <end position="190"/>
    </location>
</feature>
<gene>
    <name evidence="4" type="ORF">ATJ78_0700</name>
</gene>
<dbReference type="PANTHER" id="PTHR35797:SF1">
    <property type="entry name" value="PROTEASE"/>
    <property type="match status" value="1"/>
</dbReference>
<dbReference type="PANTHER" id="PTHR35797">
    <property type="entry name" value="PROTEASE-RELATED"/>
    <property type="match status" value="1"/>
</dbReference>
<dbReference type="Proteomes" id="UP000221369">
    <property type="component" value="Unassembled WGS sequence"/>
</dbReference>
<dbReference type="EMBL" id="PDJE01000001">
    <property type="protein sequence ID" value="PFG29785.1"/>
    <property type="molecule type" value="Genomic_DNA"/>
</dbReference>
<dbReference type="GO" id="GO:0006508">
    <property type="term" value="P:proteolysis"/>
    <property type="evidence" value="ECO:0007669"/>
    <property type="project" value="UniProtKB-KW"/>
</dbReference>
<keyword evidence="2" id="KW-0472">Membrane</keyword>
<feature type="transmembrane region" description="Helical" evidence="2">
    <location>
        <begin position="143"/>
        <end position="165"/>
    </location>
</feature>
<evidence type="ECO:0000313" key="4">
    <source>
        <dbReference type="EMBL" id="PFG29785.1"/>
    </source>
</evidence>
<keyword evidence="2" id="KW-0812">Transmembrane</keyword>
<name>A0A2A9DUF0_9MICO</name>
<dbReference type="InterPro" id="IPR003675">
    <property type="entry name" value="Rce1/LyrA-like_dom"/>
</dbReference>
<dbReference type="GO" id="GO:0004175">
    <property type="term" value="F:endopeptidase activity"/>
    <property type="evidence" value="ECO:0007669"/>
    <property type="project" value="UniProtKB-ARBA"/>
</dbReference>
<evidence type="ECO:0000313" key="5">
    <source>
        <dbReference type="Proteomes" id="UP000221369"/>
    </source>
</evidence>
<keyword evidence="2" id="KW-1133">Transmembrane helix</keyword>
<organism evidence="4 5">
    <name type="scientific">Paramicrobacterium agarici</name>
    <dbReference type="NCBI Taxonomy" id="630514"/>
    <lineage>
        <taxon>Bacteria</taxon>
        <taxon>Bacillati</taxon>
        <taxon>Actinomycetota</taxon>
        <taxon>Actinomycetes</taxon>
        <taxon>Micrococcales</taxon>
        <taxon>Microbacteriaceae</taxon>
        <taxon>Paramicrobacterium</taxon>
    </lineage>
</organism>
<feature type="domain" description="CAAX prenyl protease 2/Lysostaphin resistance protein A-like" evidence="3">
    <location>
        <begin position="180"/>
        <end position="283"/>
    </location>
</feature>
<keyword evidence="5" id="KW-1185">Reference proteome</keyword>
<feature type="transmembrane region" description="Helical" evidence="2">
    <location>
        <begin position="211"/>
        <end position="232"/>
    </location>
</feature>
<feature type="transmembrane region" description="Helical" evidence="2">
    <location>
        <begin position="244"/>
        <end position="265"/>
    </location>
</feature>
<comment type="caution">
    <text evidence="4">The sequence shown here is derived from an EMBL/GenBank/DDBJ whole genome shotgun (WGS) entry which is preliminary data.</text>
</comment>
<reference evidence="4 5" key="1">
    <citation type="submission" date="2017-10" db="EMBL/GenBank/DDBJ databases">
        <title>Sequencing the genomes of 1000 actinobacteria strains.</title>
        <authorList>
            <person name="Klenk H.-P."/>
        </authorList>
    </citation>
    <scope>NUCLEOTIDE SEQUENCE [LARGE SCALE GENOMIC DNA]</scope>
    <source>
        <strain evidence="4 5">DSM 21798</strain>
    </source>
</reference>
<evidence type="ECO:0000256" key="1">
    <source>
        <dbReference type="SAM" id="MobiDB-lite"/>
    </source>
</evidence>
<sequence>MTAPHSRPGSTPESGSVPATALGSPSSRAATGAVAGSAHGTDPQRQRGRSIRSAVARYPLVTFFVLANLLSWAAWTPYILSNNGLGVWDYSFPEWLGTSQFAGVLPGAYLGPIASALLVTALADGRAGLRAWAKRLWKWRVGFRWYVITIVGVPAAIIASTLVFSGGQLQAPSLIVIAAFVPGLVLQMVTTGLAEEPGWRDFALPRLQARFTPLTASFILGPLWALWHMPLFLSDWGGWPDAAWWRPLEFAAFCIAFNVVMTWVFNRTGQSLPLSMLMHVSVNNFVSIAWSDMFPMLNADTAQHALLFGSTIAAVLIVAATRGRLGAAPRRV</sequence>